<evidence type="ECO:0000313" key="1">
    <source>
        <dbReference type="EMBL" id="CAI8599581.1"/>
    </source>
</evidence>
<gene>
    <name evidence="1" type="ORF">VFH_II181640</name>
</gene>
<evidence type="ECO:0000313" key="2">
    <source>
        <dbReference type="Proteomes" id="UP001157006"/>
    </source>
</evidence>
<dbReference type="EMBL" id="OX451737">
    <property type="protein sequence ID" value="CAI8599581.1"/>
    <property type="molecule type" value="Genomic_DNA"/>
</dbReference>
<protein>
    <submittedName>
        <fullName evidence="1">Uncharacterized protein</fullName>
    </submittedName>
</protein>
<dbReference type="Proteomes" id="UP001157006">
    <property type="component" value="Chromosome 2"/>
</dbReference>
<dbReference type="AlphaFoldDB" id="A0AAV0ZNS8"/>
<sequence>MPFAASSSPYNGGETPYFQSKLAENSTSFSDPRHRCTTTLSPLSQILNLRSSQHCDSQFRPSFSTLSRLISAVIDIDRRAHAHLARMSHGALLPLQIILKPRDSPIMTMSENSRAESDEDA</sequence>
<name>A0AAV0ZNS8_VICFA</name>
<organism evidence="1 2">
    <name type="scientific">Vicia faba</name>
    <name type="common">Broad bean</name>
    <name type="synonym">Faba vulgaris</name>
    <dbReference type="NCBI Taxonomy" id="3906"/>
    <lineage>
        <taxon>Eukaryota</taxon>
        <taxon>Viridiplantae</taxon>
        <taxon>Streptophyta</taxon>
        <taxon>Embryophyta</taxon>
        <taxon>Tracheophyta</taxon>
        <taxon>Spermatophyta</taxon>
        <taxon>Magnoliopsida</taxon>
        <taxon>eudicotyledons</taxon>
        <taxon>Gunneridae</taxon>
        <taxon>Pentapetalae</taxon>
        <taxon>rosids</taxon>
        <taxon>fabids</taxon>
        <taxon>Fabales</taxon>
        <taxon>Fabaceae</taxon>
        <taxon>Papilionoideae</taxon>
        <taxon>50 kb inversion clade</taxon>
        <taxon>NPAAA clade</taxon>
        <taxon>Hologalegina</taxon>
        <taxon>IRL clade</taxon>
        <taxon>Fabeae</taxon>
        <taxon>Vicia</taxon>
    </lineage>
</organism>
<accession>A0AAV0ZNS8</accession>
<reference evidence="1 2" key="1">
    <citation type="submission" date="2023-01" db="EMBL/GenBank/DDBJ databases">
        <authorList>
            <person name="Kreplak J."/>
        </authorList>
    </citation>
    <scope>NUCLEOTIDE SEQUENCE [LARGE SCALE GENOMIC DNA]</scope>
</reference>
<proteinExistence type="predicted"/>
<keyword evidence="2" id="KW-1185">Reference proteome</keyword>